<keyword evidence="3 9" id="KW-0812">Transmembrane</keyword>
<keyword evidence="6 9" id="KW-0472">Membrane</keyword>
<evidence type="ECO:0000313" key="11">
    <source>
        <dbReference type="EMBL" id="MBL0848706.1"/>
    </source>
</evidence>
<name>A0A937APS4_9HYPH</name>
<evidence type="ECO:0000256" key="7">
    <source>
        <dbReference type="ARBA" id="ARBA00023237"/>
    </source>
</evidence>
<feature type="domain" description="POTRA" evidence="10">
    <location>
        <begin position="51"/>
        <end position="118"/>
    </location>
</feature>
<dbReference type="GO" id="GO:0009279">
    <property type="term" value="C:cell outer membrane"/>
    <property type="evidence" value="ECO:0007669"/>
    <property type="project" value="UniProtKB-UniRule"/>
</dbReference>
<dbReference type="InterPro" id="IPR034746">
    <property type="entry name" value="POTRA"/>
</dbReference>
<evidence type="ECO:0000256" key="4">
    <source>
        <dbReference type="ARBA" id="ARBA00022729"/>
    </source>
</evidence>
<gene>
    <name evidence="11" type="primary">bamA</name>
    <name evidence="11" type="ORF">EU981_01190</name>
</gene>
<feature type="domain" description="POTRA" evidence="10">
    <location>
        <begin position="372"/>
        <end position="445"/>
    </location>
</feature>
<dbReference type="AlphaFoldDB" id="A0A937APS4"/>
<evidence type="ECO:0000259" key="10">
    <source>
        <dbReference type="PROSITE" id="PS51779"/>
    </source>
</evidence>
<evidence type="ECO:0000256" key="5">
    <source>
        <dbReference type="ARBA" id="ARBA00022737"/>
    </source>
</evidence>
<dbReference type="PIRSF" id="PIRSF006076">
    <property type="entry name" value="OM_assembly_OMP85"/>
    <property type="match status" value="1"/>
</dbReference>
<evidence type="ECO:0000256" key="8">
    <source>
        <dbReference type="NCBIfam" id="TIGR03303"/>
    </source>
</evidence>
<evidence type="ECO:0000256" key="6">
    <source>
        <dbReference type="ARBA" id="ARBA00023136"/>
    </source>
</evidence>
<evidence type="ECO:0000256" key="2">
    <source>
        <dbReference type="ARBA" id="ARBA00022452"/>
    </source>
</evidence>
<sequence>MVNRVMSRAIEGLRGFNRYWKKIEARFFYLIFSTFFCSIFFTSVVYGSSTSIVNSIKIQGALHVNEQVVLSHISIVPGKPFSDVEVDNSVKKLYSTGYFSDVKIKVMDSVLVIKVVENRIINSLVFRGNSQIKDRFLKSIVRSLPASAYDQGIVNSDVDTIKKGYASIGYSNASVDIQSYPVASGMLNLGYYITEGVRTKISTVTFIGNKTYSHMRLARVISTKTSGFLSFLAAGEDVYSKERLNFDVDLIYKFYYNRGYAGVKVIPQAIFNKKDNSYDLIFKIDEGSIYRVGSIVFQSTVQDIENIDFSKLSKILSGDKYSAQKIEESVKRITEYCFSIGKPFVSVSSRINHDIVKGIVNIEYLIDQRSPLYVERIEIRGGNQSNDYVIRRELDFSEGDPINDIMIANAKKRLMATNYFSLVDIEKLPTNVPDRIILVVNVQKTKTGEAALGLTYQRSGVAGSLQYKDYNFLEKGFGVIGSGSLTKDMGSSLMVGLNYPHFLGNRITAGVDVEKDYIRESLITTESLFASASITIPVTDTISTISRFSPGIIEYHKGLSTTKVPDIYQTLIDNSYRKITFSQAIAYDTLDSYSIPRKGESLRFVYEHAGLWGDSKYHKLRGKFYWFKLLSDDFDIVSSVKLGAGYIFPTEKNLNLFDQFRIDEKDLRGFIYKGIGPRLEGEAVGGKGYSLMGAEVNFPIPLIPQSSGLRGAFFVDSATLYGNSFHAKGITSNVEGDQLFLRFSAGAEIRFNLLGMPISIYYGFPLRKQSYDRTSSLGFYIGSRVE</sequence>
<dbReference type="EMBL" id="SEOL01000001">
    <property type="protein sequence ID" value="MBL0848706.1"/>
    <property type="molecule type" value="Genomic_DNA"/>
</dbReference>
<dbReference type="Pfam" id="PF01103">
    <property type="entry name" value="Omp85"/>
    <property type="match status" value="1"/>
</dbReference>
<dbReference type="InterPro" id="IPR000184">
    <property type="entry name" value="Bac_surfAg_D15"/>
</dbReference>
<dbReference type="InterPro" id="IPR039910">
    <property type="entry name" value="D15-like"/>
</dbReference>
<evidence type="ECO:0000256" key="3">
    <source>
        <dbReference type="ARBA" id="ARBA00022692"/>
    </source>
</evidence>
<dbReference type="PROSITE" id="PS51779">
    <property type="entry name" value="POTRA"/>
    <property type="match status" value="2"/>
</dbReference>
<feature type="transmembrane region" description="Helical" evidence="9">
    <location>
        <begin position="27"/>
        <end position="47"/>
    </location>
</feature>
<dbReference type="PANTHER" id="PTHR12815:SF47">
    <property type="entry name" value="TRANSLOCATION AND ASSEMBLY MODULE SUBUNIT TAMA"/>
    <property type="match status" value="1"/>
</dbReference>
<dbReference type="InterPro" id="IPR023707">
    <property type="entry name" value="OM_assembly_BamA"/>
</dbReference>
<keyword evidence="5" id="KW-0677">Repeat</keyword>
<comment type="subcellular location">
    <subcellularLocation>
        <location evidence="1">Membrane</location>
    </subcellularLocation>
</comment>
<dbReference type="Proteomes" id="UP000736856">
    <property type="component" value="Unassembled WGS sequence"/>
</dbReference>
<keyword evidence="9" id="KW-1133">Transmembrane helix</keyword>
<dbReference type="GO" id="GO:0071709">
    <property type="term" value="P:membrane assembly"/>
    <property type="evidence" value="ECO:0007669"/>
    <property type="project" value="InterPro"/>
</dbReference>
<evidence type="ECO:0000256" key="1">
    <source>
        <dbReference type="ARBA" id="ARBA00004370"/>
    </source>
</evidence>
<evidence type="ECO:0000313" key="12">
    <source>
        <dbReference type="Proteomes" id="UP000736856"/>
    </source>
</evidence>
<dbReference type="Gene3D" id="3.10.20.310">
    <property type="entry name" value="membrane protein fhac"/>
    <property type="match status" value="5"/>
</dbReference>
<dbReference type="InterPro" id="IPR010827">
    <property type="entry name" value="BamA/TamA_POTRA"/>
</dbReference>
<dbReference type="PANTHER" id="PTHR12815">
    <property type="entry name" value="SORTING AND ASSEMBLY MACHINERY SAMM50 PROTEIN FAMILY MEMBER"/>
    <property type="match status" value="1"/>
</dbReference>
<keyword evidence="7" id="KW-0998">Cell outer membrane</keyword>
<dbReference type="NCBIfam" id="TIGR03303">
    <property type="entry name" value="OM_YaeT"/>
    <property type="match status" value="1"/>
</dbReference>
<keyword evidence="2" id="KW-1134">Transmembrane beta strand</keyword>
<protein>
    <recommendedName>
        <fullName evidence="8">Outer membrane protein assembly factor BamA</fullName>
    </recommendedName>
</protein>
<keyword evidence="4" id="KW-0732">Signal</keyword>
<dbReference type="Pfam" id="PF07244">
    <property type="entry name" value="POTRA"/>
    <property type="match status" value="5"/>
</dbReference>
<comment type="caution">
    <text evidence="11">The sequence shown here is derived from an EMBL/GenBank/DDBJ whole genome shotgun (WGS) entry which is preliminary data.</text>
</comment>
<accession>A0A937APS4</accession>
<reference evidence="11" key="1">
    <citation type="submission" date="2019-02" db="EMBL/GenBank/DDBJ databases">
        <title>A novel Candidatus Liberibacter species associated with the New Zealand native fuchsia psyllid, Ctenarytaina fuchsiae.</title>
        <authorList>
            <person name="Thompson S.M."/>
            <person name="Jorgensen N."/>
            <person name="David C."/>
            <person name="Bulman S.R."/>
            <person name="Smith G.R."/>
        </authorList>
    </citation>
    <scope>NUCLEOTIDE SEQUENCE</scope>
    <source>
        <strain evidence="11">Oxford</strain>
    </source>
</reference>
<dbReference type="Gene3D" id="2.40.160.50">
    <property type="entry name" value="membrane protein fhac: a member of the omp85/tpsb transporter family"/>
    <property type="match status" value="1"/>
</dbReference>
<organism evidence="11 12">
    <name type="scientific">Candidatus Liberibacter ctenarytainae</name>
    <dbReference type="NCBI Taxonomy" id="2020335"/>
    <lineage>
        <taxon>Bacteria</taxon>
        <taxon>Pseudomonadati</taxon>
        <taxon>Pseudomonadota</taxon>
        <taxon>Alphaproteobacteria</taxon>
        <taxon>Hyphomicrobiales</taxon>
        <taxon>Rhizobiaceae</taxon>
        <taxon>Liberibacter</taxon>
    </lineage>
</organism>
<proteinExistence type="predicted"/>
<evidence type="ECO:0000256" key="9">
    <source>
        <dbReference type="SAM" id="Phobius"/>
    </source>
</evidence>